<proteinExistence type="predicted"/>
<comment type="caution">
    <text evidence="1">The sequence shown here is derived from an EMBL/GenBank/DDBJ whole genome shotgun (WGS) entry which is preliminary data.</text>
</comment>
<reference evidence="1" key="1">
    <citation type="submission" date="2020-05" db="EMBL/GenBank/DDBJ databases">
        <title>Large-scale comparative analyses of tick genomes elucidate their genetic diversity and vector capacities.</title>
        <authorList>
            <person name="Jia N."/>
            <person name="Wang J."/>
            <person name="Shi W."/>
            <person name="Du L."/>
            <person name="Sun Y."/>
            <person name="Zhan W."/>
            <person name="Jiang J."/>
            <person name="Wang Q."/>
            <person name="Zhang B."/>
            <person name="Ji P."/>
            <person name="Sakyi L.B."/>
            <person name="Cui X."/>
            <person name="Yuan T."/>
            <person name="Jiang B."/>
            <person name="Yang W."/>
            <person name="Lam T.T.-Y."/>
            <person name="Chang Q."/>
            <person name="Ding S."/>
            <person name="Wang X."/>
            <person name="Zhu J."/>
            <person name="Ruan X."/>
            <person name="Zhao L."/>
            <person name="Wei J."/>
            <person name="Que T."/>
            <person name="Du C."/>
            <person name="Cheng J."/>
            <person name="Dai P."/>
            <person name="Han X."/>
            <person name="Huang E."/>
            <person name="Gao Y."/>
            <person name="Liu J."/>
            <person name="Shao H."/>
            <person name="Ye R."/>
            <person name="Li L."/>
            <person name="Wei W."/>
            <person name="Wang X."/>
            <person name="Wang C."/>
            <person name="Yang T."/>
            <person name="Huo Q."/>
            <person name="Li W."/>
            <person name="Guo W."/>
            <person name="Chen H."/>
            <person name="Zhou L."/>
            <person name="Ni X."/>
            <person name="Tian J."/>
            <person name="Zhou Y."/>
            <person name="Sheng Y."/>
            <person name="Liu T."/>
            <person name="Pan Y."/>
            <person name="Xia L."/>
            <person name="Li J."/>
            <person name="Zhao F."/>
            <person name="Cao W."/>
        </authorList>
    </citation>
    <scope>NUCLEOTIDE SEQUENCE</scope>
    <source>
        <strain evidence="1">Hyas-2018</strain>
    </source>
</reference>
<accession>A0ACB7SYX5</accession>
<keyword evidence="2" id="KW-1185">Reference proteome</keyword>
<protein>
    <submittedName>
        <fullName evidence="1">Uncharacterized protein</fullName>
    </submittedName>
</protein>
<dbReference type="EMBL" id="CM023482">
    <property type="protein sequence ID" value="KAH6939191.1"/>
    <property type="molecule type" value="Genomic_DNA"/>
</dbReference>
<name>A0ACB7SYX5_HYAAI</name>
<organism evidence="1 2">
    <name type="scientific">Hyalomma asiaticum</name>
    <name type="common">Tick</name>
    <dbReference type="NCBI Taxonomy" id="266040"/>
    <lineage>
        <taxon>Eukaryota</taxon>
        <taxon>Metazoa</taxon>
        <taxon>Ecdysozoa</taxon>
        <taxon>Arthropoda</taxon>
        <taxon>Chelicerata</taxon>
        <taxon>Arachnida</taxon>
        <taxon>Acari</taxon>
        <taxon>Parasitiformes</taxon>
        <taxon>Ixodida</taxon>
        <taxon>Ixodoidea</taxon>
        <taxon>Ixodidae</taxon>
        <taxon>Hyalomminae</taxon>
        <taxon>Hyalomma</taxon>
    </lineage>
</organism>
<evidence type="ECO:0000313" key="2">
    <source>
        <dbReference type="Proteomes" id="UP000821845"/>
    </source>
</evidence>
<dbReference type="Proteomes" id="UP000821845">
    <property type="component" value="Chromosome 2"/>
</dbReference>
<gene>
    <name evidence="1" type="ORF">HPB50_016499</name>
</gene>
<evidence type="ECO:0000313" key="1">
    <source>
        <dbReference type="EMBL" id="KAH6939191.1"/>
    </source>
</evidence>
<sequence>MNKKQSVVFVARDDRRRVRPNHSASRKGGRNRGNGRATVSSTKGPTPGVPRTRSRSAGSGERGTGQMRGENSPRSCGQGCPRVRSRVAHHLTSWRLRTSENMEANANVRRE</sequence>